<dbReference type="NCBIfam" id="NF008453">
    <property type="entry name" value="PRK11308.1"/>
    <property type="match status" value="1"/>
</dbReference>
<dbReference type="EMBL" id="JAUSZV010000005">
    <property type="protein sequence ID" value="MDQ0907883.1"/>
    <property type="molecule type" value="Genomic_DNA"/>
</dbReference>
<comment type="caution">
    <text evidence="6">The sequence shown here is derived from an EMBL/GenBank/DDBJ whole genome shotgun (WGS) entry which is preliminary data.</text>
</comment>
<feature type="domain" description="ABC transporter" evidence="5">
    <location>
        <begin position="22"/>
        <end position="273"/>
    </location>
</feature>
<dbReference type="InterPro" id="IPR017871">
    <property type="entry name" value="ABC_transporter-like_CS"/>
</dbReference>
<dbReference type="GO" id="GO:0005524">
    <property type="term" value="F:ATP binding"/>
    <property type="evidence" value="ECO:0007669"/>
    <property type="project" value="UniProtKB-KW"/>
</dbReference>
<evidence type="ECO:0000256" key="3">
    <source>
        <dbReference type="ARBA" id="ARBA00022741"/>
    </source>
</evidence>
<dbReference type="PANTHER" id="PTHR43776:SF7">
    <property type="entry name" value="D,D-DIPEPTIDE TRANSPORT ATP-BINDING PROTEIN DDPF-RELATED"/>
    <property type="match status" value="1"/>
</dbReference>
<comment type="similarity">
    <text evidence="1">Belongs to the ABC transporter superfamily.</text>
</comment>
<reference evidence="6" key="1">
    <citation type="submission" date="2023-07" db="EMBL/GenBank/DDBJ databases">
        <title>Comparative genomics of wheat-associated soil bacteria to identify genetic determinants of phenazine resistance.</title>
        <authorList>
            <person name="Mouncey N."/>
        </authorList>
    </citation>
    <scope>NUCLEOTIDE SEQUENCE</scope>
    <source>
        <strain evidence="6">V4I22</strain>
    </source>
</reference>
<keyword evidence="2" id="KW-0813">Transport</keyword>
<dbReference type="GO" id="GO:0015833">
    <property type="term" value="P:peptide transport"/>
    <property type="evidence" value="ECO:0007669"/>
    <property type="project" value="InterPro"/>
</dbReference>
<proteinExistence type="inferred from homology"/>
<gene>
    <name evidence="6" type="ORF">QFZ22_003868</name>
</gene>
<accession>A0AAW8FGC8</accession>
<evidence type="ECO:0000256" key="2">
    <source>
        <dbReference type="ARBA" id="ARBA00022448"/>
    </source>
</evidence>
<dbReference type="SMART" id="SM00382">
    <property type="entry name" value="AAA"/>
    <property type="match status" value="1"/>
</dbReference>
<sequence>MSDNLTLPAQQGSAGTSTEELLKVEGLTKHFPIYGGFPIKRKVGAVQAVDGVDLTVGVGESVGLVGESGCGKSTTGRLITRLLEPTAGKITYSGQDITHASRRQLAPVRSEIQMIFQDPYSSLNPRQTVGSIIKSPMEVNGIEPEGGRETRVRELLELVGLNPEHYNRFPHEFSGGQRQRIGVARALALQPKLIVADEPVSALDVSIQAQVVNLLKKVQDELGIAFLFIAHDLAVVRHFSQRVAVMYLGKIVEVGDRESIYNRPRHPYTHALLSAVPEVDIDGTGASRERIRLSGDVPSPILPPSGCRFRTRCWKAQDKCATDEPPLVQISGNLAGHLTACHFPEDPTTARDEDVIMDPALKALEDVTDSAEPSATDEAPAKD</sequence>
<keyword evidence="3" id="KW-0547">Nucleotide-binding</keyword>
<dbReference type="InterPro" id="IPR027417">
    <property type="entry name" value="P-loop_NTPase"/>
</dbReference>
<dbReference type="InterPro" id="IPR003593">
    <property type="entry name" value="AAA+_ATPase"/>
</dbReference>
<dbReference type="FunFam" id="3.40.50.300:FF:000016">
    <property type="entry name" value="Oligopeptide ABC transporter ATP-binding component"/>
    <property type="match status" value="1"/>
</dbReference>
<dbReference type="Proteomes" id="UP001234216">
    <property type="component" value="Unassembled WGS sequence"/>
</dbReference>
<dbReference type="InterPro" id="IPR003439">
    <property type="entry name" value="ABC_transporter-like_ATP-bd"/>
</dbReference>
<evidence type="ECO:0000259" key="5">
    <source>
        <dbReference type="PROSITE" id="PS50893"/>
    </source>
</evidence>
<evidence type="ECO:0000256" key="4">
    <source>
        <dbReference type="ARBA" id="ARBA00022840"/>
    </source>
</evidence>
<dbReference type="NCBIfam" id="TIGR01727">
    <property type="entry name" value="oligo_HPY"/>
    <property type="match status" value="1"/>
</dbReference>
<dbReference type="CDD" id="cd03257">
    <property type="entry name" value="ABC_NikE_OppD_transporters"/>
    <property type="match status" value="1"/>
</dbReference>
<keyword evidence="4 6" id="KW-0067">ATP-binding</keyword>
<dbReference type="Pfam" id="PF00005">
    <property type="entry name" value="ABC_tran"/>
    <property type="match status" value="1"/>
</dbReference>
<dbReference type="AlphaFoldDB" id="A0AAW8FGC8"/>
<evidence type="ECO:0000313" key="6">
    <source>
        <dbReference type="EMBL" id="MDQ0907883.1"/>
    </source>
</evidence>
<dbReference type="SUPFAM" id="SSF52540">
    <property type="entry name" value="P-loop containing nucleoside triphosphate hydrolases"/>
    <property type="match status" value="1"/>
</dbReference>
<evidence type="ECO:0000313" key="7">
    <source>
        <dbReference type="Proteomes" id="UP001234216"/>
    </source>
</evidence>
<dbReference type="GO" id="GO:0016887">
    <property type="term" value="F:ATP hydrolysis activity"/>
    <property type="evidence" value="ECO:0007669"/>
    <property type="project" value="InterPro"/>
</dbReference>
<dbReference type="Gene3D" id="3.40.50.300">
    <property type="entry name" value="P-loop containing nucleotide triphosphate hydrolases"/>
    <property type="match status" value="1"/>
</dbReference>
<dbReference type="InterPro" id="IPR050319">
    <property type="entry name" value="ABC_transp_ATP-bind"/>
</dbReference>
<name>A0AAW8FGC8_9ACTN</name>
<dbReference type="PROSITE" id="PS00211">
    <property type="entry name" value="ABC_TRANSPORTER_1"/>
    <property type="match status" value="1"/>
</dbReference>
<dbReference type="RefSeq" id="WP_306976781.1">
    <property type="nucleotide sequence ID" value="NZ_JAUSZV010000005.1"/>
</dbReference>
<organism evidence="6 7">
    <name type="scientific">Streptomyces canus</name>
    <dbReference type="NCBI Taxonomy" id="58343"/>
    <lineage>
        <taxon>Bacteria</taxon>
        <taxon>Bacillati</taxon>
        <taxon>Actinomycetota</taxon>
        <taxon>Actinomycetes</taxon>
        <taxon>Kitasatosporales</taxon>
        <taxon>Streptomycetaceae</taxon>
        <taxon>Streptomyces</taxon>
        <taxon>Streptomyces aurantiacus group</taxon>
    </lineage>
</organism>
<dbReference type="InterPro" id="IPR013563">
    <property type="entry name" value="Oligopep_ABC_C"/>
</dbReference>
<dbReference type="PANTHER" id="PTHR43776">
    <property type="entry name" value="TRANSPORT ATP-BINDING PROTEIN"/>
    <property type="match status" value="1"/>
</dbReference>
<evidence type="ECO:0000256" key="1">
    <source>
        <dbReference type="ARBA" id="ARBA00005417"/>
    </source>
</evidence>
<protein>
    <submittedName>
        <fullName evidence="6">Peptide/nickel transport system ATP-binding protein</fullName>
    </submittedName>
</protein>
<dbReference type="PROSITE" id="PS50893">
    <property type="entry name" value="ABC_TRANSPORTER_2"/>
    <property type="match status" value="1"/>
</dbReference>
<dbReference type="GO" id="GO:0055085">
    <property type="term" value="P:transmembrane transport"/>
    <property type="evidence" value="ECO:0007669"/>
    <property type="project" value="UniProtKB-ARBA"/>
</dbReference>
<dbReference type="Pfam" id="PF08352">
    <property type="entry name" value="oligo_HPY"/>
    <property type="match status" value="1"/>
</dbReference>